<dbReference type="Proteomes" id="UP000694621">
    <property type="component" value="Unplaced"/>
</dbReference>
<dbReference type="Ensembl" id="ENSAMXT00005050739.1">
    <property type="protein sequence ID" value="ENSAMXP00005046714.1"/>
    <property type="gene ID" value="ENSAMXG00005021501.1"/>
</dbReference>
<dbReference type="PROSITE" id="PS50835">
    <property type="entry name" value="IG_LIKE"/>
    <property type="match status" value="1"/>
</dbReference>
<dbReference type="InterPro" id="IPR013783">
    <property type="entry name" value="Ig-like_fold"/>
</dbReference>
<keyword evidence="2" id="KW-0391">Immunity</keyword>
<dbReference type="InterPro" id="IPR013106">
    <property type="entry name" value="Ig_V-set"/>
</dbReference>
<dbReference type="InterPro" id="IPR050413">
    <property type="entry name" value="TCR_beta_variable"/>
</dbReference>
<evidence type="ECO:0000256" key="1">
    <source>
        <dbReference type="ARBA" id="ARBA00022729"/>
    </source>
</evidence>
<dbReference type="SMART" id="SM00409">
    <property type="entry name" value="IG"/>
    <property type="match status" value="1"/>
</dbReference>
<dbReference type="Gene3D" id="2.60.40.10">
    <property type="entry name" value="Immunoglobulins"/>
    <property type="match status" value="1"/>
</dbReference>
<dbReference type="OrthoDB" id="8947657at2759"/>
<name>A0A8B9L8I7_ASTMX</name>
<keyword evidence="1 3" id="KW-0732">Signal</keyword>
<dbReference type="GO" id="GO:0002376">
    <property type="term" value="P:immune system process"/>
    <property type="evidence" value="ECO:0007669"/>
    <property type="project" value="UniProtKB-KW"/>
</dbReference>
<evidence type="ECO:0000256" key="2">
    <source>
        <dbReference type="ARBA" id="ARBA00022859"/>
    </source>
</evidence>
<feature type="domain" description="Ig-like" evidence="4">
    <location>
        <begin position="34"/>
        <end position="111"/>
    </location>
</feature>
<dbReference type="PANTHER" id="PTHR23268">
    <property type="entry name" value="T-CELL RECEPTOR BETA CHAIN"/>
    <property type="match status" value="1"/>
</dbReference>
<feature type="signal peptide" evidence="3">
    <location>
        <begin position="1"/>
        <end position="20"/>
    </location>
</feature>
<dbReference type="SUPFAM" id="SSF48726">
    <property type="entry name" value="Immunoglobulin"/>
    <property type="match status" value="1"/>
</dbReference>
<protein>
    <recommendedName>
        <fullName evidence="4">Ig-like domain-containing protein</fullName>
    </recommendedName>
</protein>
<dbReference type="InterPro" id="IPR007110">
    <property type="entry name" value="Ig-like_dom"/>
</dbReference>
<reference evidence="5" key="1">
    <citation type="submission" date="2025-08" db="UniProtKB">
        <authorList>
            <consortium name="Ensembl"/>
        </authorList>
    </citation>
    <scope>IDENTIFICATION</scope>
</reference>
<evidence type="ECO:0000313" key="5">
    <source>
        <dbReference type="Ensembl" id="ENSAMXP00005046714.1"/>
    </source>
</evidence>
<dbReference type="InterPro" id="IPR003599">
    <property type="entry name" value="Ig_sub"/>
</dbReference>
<dbReference type="GO" id="GO:0005886">
    <property type="term" value="C:plasma membrane"/>
    <property type="evidence" value="ECO:0007669"/>
    <property type="project" value="TreeGrafter"/>
</dbReference>
<evidence type="ECO:0000313" key="6">
    <source>
        <dbReference type="Proteomes" id="UP000694621"/>
    </source>
</evidence>
<feature type="chain" id="PRO_5034874863" description="Ig-like domain-containing protein" evidence="3">
    <location>
        <begin position="21"/>
        <end position="132"/>
    </location>
</feature>
<evidence type="ECO:0000259" key="4">
    <source>
        <dbReference type="PROSITE" id="PS50835"/>
    </source>
</evidence>
<dbReference type="InterPro" id="IPR036179">
    <property type="entry name" value="Ig-like_dom_sf"/>
</dbReference>
<accession>A0A8B9L8I7</accession>
<sequence length="132" mass="14645">MFSMKLLTVTLLCFSGLSVAVNINQSPLILIKEKGESAEIWCSNNNTDYDRMLWYKQTHQKLQLSQEIKSGYSVSGDAEKEGYLTVSSATAAHSGLYFCAVSIHSAADTLKHILKTQPLLSHTVPSHLRQKT</sequence>
<dbReference type="Pfam" id="PF07686">
    <property type="entry name" value="V-set"/>
    <property type="match status" value="1"/>
</dbReference>
<evidence type="ECO:0000256" key="3">
    <source>
        <dbReference type="SAM" id="SignalP"/>
    </source>
</evidence>
<dbReference type="GO" id="GO:0007166">
    <property type="term" value="P:cell surface receptor signaling pathway"/>
    <property type="evidence" value="ECO:0007669"/>
    <property type="project" value="TreeGrafter"/>
</dbReference>
<dbReference type="AlphaFoldDB" id="A0A8B9L8I7"/>
<proteinExistence type="predicted"/>
<organism evidence="5 6">
    <name type="scientific">Astyanax mexicanus</name>
    <name type="common">Blind cave fish</name>
    <name type="synonym">Astyanax fasciatus mexicanus</name>
    <dbReference type="NCBI Taxonomy" id="7994"/>
    <lineage>
        <taxon>Eukaryota</taxon>
        <taxon>Metazoa</taxon>
        <taxon>Chordata</taxon>
        <taxon>Craniata</taxon>
        <taxon>Vertebrata</taxon>
        <taxon>Euteleostomi</taxon>
        <taxon>Actinopterygii</taxon>
        <taxon>Neopterygii</taxon>
        <taxon>Teleostei</taxon>
        <taxon>Ostariophysi</taxon>
        <taxon>Characiformes</taxon>
        <taxon>Characoidei</taxon>
        <taxon>Acestrorhamphidae</taxon>
        <taxon>Acestrorhamphinae</taxon>
        <taxon>Astyanax</taxon>
    </lineage>
</organism>